<reference evidence="1 2" key="1">
    <citation type="submission" date="2015-01" db="EMBL/GenBank/DDBJ databases">
        <title>Evolution of Trichinella species and genotypes.</title>
        <authorList>
            <person name="Korhonen P.K."/>
            <person name="Edoardo P."/>
            <person name="Giuseppe L.R."/>
            <person name="Gasser R.B."/>
        </authorList>
    </citation>
    <scope>NUCLEOTIDE SEQUENCE [LARGE SCALE GENOMIC DNA]</scope>
    <source>
        <strain evidence="1">ISS470</strain>
    </source>
</reference>
<dbReference type="EMBL" id="JYDT01000064">
    <property type="protein sequence ID" value="KRY86923.1"/>
    <property type="molecule type" value="Genomic_DNA"/>
</dbReference>
<accession>A0A0V1FLK0</accession>
<evidence type="ECO:0000313" key="2">
    <source>
        <dbReference type="Proteomes" id="UP000054995"/>
    </source>
</evidence>
<proteinExistence type="predicted"/>
<keyword evidence="2" id="KW-1185">Reference proteome</keyword>
<protein>
    <submittedName>
        <fullName evidence="1">Uncharacterized protein</fullName>
    </submittedName>
</protein>
<organism evidence="1 2">
    <name type="scientific">Trichinella pseudospiralis</name>
    <name type="common">Parasitic roundworm</name>
    <dbReference type="NCBI Taxonomy" id="6337"/>
    <lineage>
        <taxon>Eukaryota</taxon>
        <taxon>Metazoa</taxon>
        <taxon>Ecdysozoa</taxon>
        <taxon>Nematoda</taxon>
        <taxon>Enoplea</taxon>
        <taxon>Dorylaimia</taxon>
        <taxon>Trichinellida</taxon>
        <taxon>Trichinellidae</taxon>
        <taxon>Trichinella</taxon>
    </lineage>
</organism>
<dbReference type="AlphaFoldDB" id="A0A0V1FLK0"/>
<sequence length="63" mass="6682">MNAHASLKCSSLRVQGLSKCAVFIYGSSKKEVNVNGSDKIRIASSDKNFAMNIANCLGSVLFG</sequence>
<evidence type="ECO:0000313" key="1">
    <source>
        <dbReference type="EMBL" id="KRY86923.1"/>
    </source>
</evidence>
<dbReference type="Proteomes" id="UP000054995">
    <property type="component" value="Unassembled WGS sequence"/>
</dbReference>
<comment type="caution">
    <text evidence="1">The sequence shown here is derived from an EMBL/GenBank/DDBJ whole genome shotgun (WGS) entry which is preliminary data.</text>
</comment>
<gene>
    <name evidence="1" type="ORF">T4D_15465</name>
</gene>
<name>A0A0V1FLK0_TRIPS</name>